<dbReference type="AlphaFoldDB" id="A0A6J4PVV3"/>
<feature type="non-terminal residue" evidence="2">
    <location>
        <position position="1"/>
    </location>
</feature>
<evidence type="ECO:0000313" key="2">
    <source>
        <dbReference type="EMBL" id="CAA9427000.1"/>
    </source>
</evidence>
<proteinExistence type="predicted"/>
<name>A0A6J4PVV3_9BACT</name>
<accession>A0A6J4PVV3</accession>
<evidence type="ECO:0000256" key="1">
    <source>
        <dbReference type="SAM" id="MobiDB-lite"/>
    </source>
</evidence>
<organism evidence="2">
    <name type="scientific">uncultured Phycisphaerae bacterium</name>
    <dbReference type="NCBI Taxonomy" id="904963"/>
    <lineage>
        <taxon>Bacteria</taxon>
        <taxon>Pseudomonadati</taxon>
        <taxon>Planctomycetota</taxon>
        <taxon>Phycisphaerae</taxon>
        <taxon>environmental samples</taxon>
    </lineage>
</organism>
<reference evidence="2" key="1">
    <citation type="submission" date="2020-02" db="EMBL/GenBank/DDBJ databases">
        <authorList>
            <person name="Meier V. D."/>
        </authorList>
    </citation>
    <scope>NUCLEOTIDE SEQUENCE</scope>
    <source>
        <strain evidence="2">AVDCRST_MAG64</strain>
    </source>
</reference>
<gene>
    <name evidence="2" type="ORF">AVDCRST_MAG64-3236</name>
</gene>
<feature type="non-terminal residue" evidence="2">
    <location>
        <position position="120"/>
    </location>
</feature>
<feature type="compositionally biased region" description="Basic and acidic residues" evidence="1">
    <location>
        <begin position="67"/>
        <end position="80"/>
    </location>
</feature>
<protein>
    <submittedName>
        <fullName evidence="2">Uncharacterized protein</fullName>
    </submittedName>
</protein>
<dbReference type="EMBL" id="CADCUQ010000744">
    <property type="protein sequence ID" value="CAA9427000.1"/>
    <property type="molecule type" value="Genomic_DNA"/>
</dbReference>
<sequence>GVRVLRLRGGDGAAGANHAGLPPVPLPVLRQAVQRAQRRPAEPGAVPFRRRRARGAVALAPPADPARPQRDVPRPRDRVQPRGGAGLGGQAHARPGRRTPAAPARQGRHPRPPLARGRDV</sequence>
<feature type="region of interest" description="Disordered" evidence="1">
    <location>
        <begin position="34"/>
        <end position="120"/>
    </location>
</feature>